<protein>
    <recommendedName>
        <fullName evidence="10">Ribonuclease</fullName>
        <ecNumber evidence="10">3.1.26.4</ecNumber>
    </recommendedName>
</protein>
<dbReference type="EMBL" id="CADEPM010000004">
    <property type="protein sequence ID" value="CAB3405132.1"/>
    <property type="molecule type" value="Genomic_DNA"/>
</dbReference>
<dbReference type="InterPro" id="IPR001352">
    <property type="entry name" value="RNase_HII/HIII"/>
</dbReference>
<accession>A0A8S1F0E4</accession>
<dbReference type="EC" id="3.1.26.4" evidence="10"/>
<feature type="binding site" evidence="9">
    <location>
        <position position="28"/>
    </location>
    <ligand>
        <name>a divalent metal cation</name>
        <dbReference type="ChEBI" id="CHEBI:60240"/>
    </ligand>
</feature>
<comment type="cofactor">
    <cofactor evidence="9">
        <name>Mn(2+)</name>
        <dbReference type="ChEBI" id="CHEBI:29035"/>
    </cofactor>
    <cofactor evidence="9">
        <name>Mg(2+)</name>
        <dbReference type="ChEBI" id="CHEBI:18420"/>
    </cofactor>
    <text evidence="9">Manganese or magnesium. Binds 1 divalent metal ion per monomer in the absence of substrate. May bind a second metal ion after substrate binding.</text>
</comment>
<dbReference type="OrthoDB" id="7462577at2759"/>
<dbReference type="GO" id="GO:0032299">
    <property type="term" value="C:ribonuclease H2 complex"/>
    <property type="evidence" value="ECO:0007669"/>
    <property type="project" value="TreeGrafter"/>
</dbReference>
<evidence type="ECO:0000256" key="3">
    <source>
        <dbReference type="ARBA" id="ARBA00007058"/>
    </source>
</evidence>
<feature type="binding site" evidence="9">
    <location>
        <position position="27"/>
    </location>
    <ligand>
        <name>a divalent metal cation</name>
        <dbReference type="ChEBI" id="CHEBI:60240"/>
    </ligand>
</feature>
<dbReference type="FunFam" id="3.30.420.10:FF:000088">
    <property type="entry name" value="Ribonuclease"/>
    <property type="match status" value="1"/>
</dbReference>
<dbReference type="CDD" id="cd07181">
    <property type="entry name" value="RNase_HII_eukaryota_like"/>
    <property type="match status" value="1"/>
</dbReference>
<keyword evidence="4 9" id="KW-0540">Nuclease</keyword>
<keyword evidence="14" id="KW-1185">Reference proteome</keyword>
<dbReference type="Gene3D" id="3.30.420.10">
    <property type="entry name" value="Ribonuclease H-like superfamily/Ribonuclease H"/>
    <property type="match status" value="1"/>
</dbReference>
<dbReference type="PANTHER" id="PTHR10954:SF7">
    <property type="entry name" value="RIBONUCLEASE H2 SUBUNIT A"/>
    <property type="match status" value="1"/>
</dbReference>
<proteinExistence type="inferred from homology"/>
<comment type="similarity">
    <text evidence="3">Belongs to the RNase HII family. Eukaryotic subfamily.</text>
</comment>
<dbReference type="FunFam" id="1.10.10.460:FF:000001">
    <property type="entry name" value="Ribonuclease"/>
    <property type="match status" value="1"/>
</dbReference>
<comment type="function">
    <text evidence="8">Catalytic subunit of RNase HII, an endonuclease that specifically degrades the RNA of RNA:DNA hybrids. Participates in DNA replication, possibly by mediating the removal of lagging-strand Okazaki fragment RNA primers during DNA replication. Mediates the excision of single ribonucleotides from DNA:RNA duplexes.</text>
</comment>
<keyword evidence="5 9" id="KW-0479">Metal-binding</keyword>
<evidence type="ECO:0000259" key="12">
    <source>
        <dbReference type="PROSITE" id="PS51975"/>
    </source>
</evidence>
<feature type="region of interest" description="Disordered" evidence="11">
    <location>
        <begin position="251"/>
        <end position="282"/>
    </location>
</feature>
<comment type="cofactor">
    <cofactor evidence="2">
        <name>Mg(2+)</name>
        <dbReference type="ChEBI" id="CHEBI:18420"/>
    </cofactor>
</comment>
<evidence type="ECO:0000313" key="14">
    <source>
        <dbReference type="Proteomes" id="UP000494206"/>
    </source>
</evidence>
<name>A0A8S1F0E4_9PELO</name>
<evidence type="ECO:0000256" key="7">
    <source>
        <dbReference type="ARBA" id="ARBA00022801"/>
    </source>
</evidence>
<dbReference type="Proteomes" id="UP000494206">
    <property type="component" value="Unassembled WGS sequence"/>
</dbReference>
<evidence type="ECO:0000256" key="11">
    <source>
        <dbReference type="SAM" id="MobiDB-lite"/>
    </source>
</evidence>
<keyword evidence="6 9" id="KW-0255">Endonuclease</keyword>
<dbReference type="SUPFAM" id="SSF53098">
    <property type="entry name" value="Ribonuclease H-like"/>
    <property type="match status" value="1"/>
</dbReference>
<dbReference type="InterPro" id="IPR024567">
    <property type="entry name" value="RNase_HII/HIII_dom"/>
</dbReference>
<dbReference type="Gene3D" id="1.10.10.460">
    <property type="entry name" value="Ribonuclease hii. Domain 2"/>
    <property type="match status" value="1"/>
</dbReference>
<dbReference type="GO" id="GO:0006298">
    <property type="term" value="P:mismatch repair"/>
    <property type="evidence" value="ECO:0007669"/>
    <property type="project" value="TreeGrafter"/>
</dbReference>
<dbReference type="GO" id="GO:0004523">
    <property type="term" value="F:RNA-DNA hybrid ribonuclease activity"/>
    <property type="evidence" value="ECO:0007669"/>
    <property type="project" value="UniProtKB-UniRule"/>
</dbReference>
<reference evidence="13 14" key="1">
    <citation type="submission" date="2020-04" db="EMBL/GenBank/DDBJ databases">
        <authorList>
            <person name="Laetsch R D."/>
            <person name="Stevens L."/>
            <person name="Kumar S."/>
            <person name="Blaxter L. M."/>
        </authorList>
    </citation>
    <scope>NUCLEOTIDE SEQUENCE [LARGE SCALE GENOMIC DNA]</scope>
</reference>
<sequence length="298" mass="32823">MSLICKTERSATWENFADGIPCILGIDEAGRGPVLGPMVYGAAISPIDKSDELKSLGVDDSKALNEAKRDEIFEKMENDEETRQIVAYAVRVLSPELISASMLKRHKYSLNEISHEAAITLIRDALSCHVNVVEIKVDTVGPKSTYQSKLEKLFPGISITVTEKADSLFPIVSAASIAAKVTRDQRLRQWQFKEAGVKIPDAGYGSGYPGDPNTKKFLALSVDPIFGFCSLVRASWKTASTIVEKRCVPESWEDDDDENSGPGAKRAMQGWLANKENEAPPKKHAYFSERAMTNILKL</sequence>
<dbReference type="InterPro" id="IPR004649">
    <property type="entry name" value="RNase_H2_suA"/>
</dbReference>
<dbReference type="GO" id="GO:0003723">
    <property type="term" value="F:RNA binding"/>
    <property type="evidence" value="ECO:0007669"/>
    <property type="project" value="UniProtKB-UniRule"/>
</dbReference>
<gene>
    <name evidence="13" type="ORF">CBOVIS_LOCUS7366</name>
</gene>
<dbReference type="GO" id="GO:0043137">
    <property type="term" value="P:DNA replication, removal of RNA primer"/>
    <property type="evidence" value="ECO:0007669"/>
    <property type="project" value="TreeGrafter"/>
</dbReference>
<dbReference type="GO" id="GO:0046872">
    <property type="term" value="F:metal ion binding"/>
    <property type="evidence" value="ECO:0007669"/>
    <property type="project" value="UniProtKB-KW"/>
</dbReference>
<evidence type="ECO:0000256" key="4">
    <source>
        <dbReference type="ARBA" id="ARBA00022722"/>
    </source>
</evidence>
<organism evidence="13 14">
    <name type="scientific">Caenorhabditis bovis</name>
    <dbReference type="NCBI Taxonomy" id="2654633"/>
    <lineage>
        <taxon>Eukaryota</taxon>
        <taxon>Metazoa</taxon>
        <taxon>Ecdysozoa</taxon>
        <taxon>Nematoda</taxon>
        <taxon>Chromadorea</taxon>
        <taxon>Rhabditida</taxon>
        <taxon>Rhabditina</taxon>
        <taxon>Rhabditomorpha</taxon>
        <taxon>Rhabditoidea</taxon>
        <taxon>Rhabditidae</taxon>
        <taxon>Peloderinae</taxon>
        <taxon>Caenorhabditis</taxon>
    </lineage>
</organism>
<dbReference type="NCBIfam" id="TIGR00729">
    <property type="entry name" value="ribonuclease HII"/>
    <property type="match status" value="1"/>
</dbReference>
<feature type="binding site" evidence="9">
    <location>
        <position position="138"/>
    </location>
    <ligand>
        <name>a divalent metal cation</name>
        <dbReference type="ChEBI" id="CHEBI:60240"/>
    </ligand>
</feature>
<comment type="caution">
    <text evidence="13">The sequence shown here is derived from an EMBL/GenBank/DDBJ whole genome shotgun (WGS) entry which is preliminary data.</text>
</comment>
<dbReference type="InterPro" id="IPR036397">
    <property type="entry name" value="RNaseH_sf"/>
</dbReference>
<evidence type="ECO:0000256" key="10">
    <source>
        <dbReference type="RuleBase" id="RU003515"/>
    </source>
</evidence>
<keyword evidence="7 9" id="KW-0378">Hydrolase</keyword>
<dbReference type="Pfam" id="PF01351">
    <property type="entry name" value="RNase_HII"/>
    <property type="match status" value="1"/>
</dbReference>
<comment type="function">
    <text evidence="10">Endonuclease that specifically degrades the RNA of RNA-DNA hybrids.</text>
</comment>
<dbReference type="PROSITE" id="PS51975">
    <property type="entry name" value="RNASE_H_2"/>
    <property type="match status" value="1"/>
</dbReference>
<evidence type="ECO:0000256" key="8">
    <source>
        <dbReference type="ARBA" id="ARBA00024981"/>
    </source>
</evidence>
<comment type="catalytic activity">
    <reaction evidence="1 9 10">
        <text>Endonucleolytic cleavage to 5'-phosphomonoester.</text>
        <dbReference type="EC" id="3.1.26.4"/>
    </reaction>
</comment>
<evidence type="ECO:0000256" key="1">
    <source>
        <dbReference type="ARBA" id="ARBA00000077"/>
    </source>
</evidence>
<dbReference type="InterPro" id="IPR023160">
    <property type="entry name" value="RNase_HII_hlx-loop-hlx_cap_dom"/>
</dbReference>
<evidence type="ECO:0000313" key="13">
    <source>
        <dbReference type="EMBL" id="CAB3405132.1"/>
    </source>
</evidence>
<dbReference type="InterPro" id="IPR012337">
    <property type="entry name" value="RNaseH-like_sf"/>
</dbReference>
<dbReference type="PANTHER" id="PTHR10954">
    <property type="entry name" value="RIBONUCLEASE H2 SUBUNIT A"/>
    <property type="match status" value="1"/>
</dbReference>
<evidence type="ECO:0000256" key="9">
    <source>
        <dbReference type="PROSITE-ProRule" id="PRU01319"/>
    </source>
</evidence>
<evidence type="ECO:0000256" key="2">
    <source>
        <dbReference type="ARBA" id="ARBA00001946"/>
    </source>
</evidence>
<feature type="domain" description="RNase H type-2" evidence="12">
    <location>
        <begin position="21"/>
        <end position="248"/>
    </location>
</feature>
<evidence type="ECO:0000256" key="6">
    <source>
        <dbReference type="ARBA" id="ARBA00022759"/>
    </source>
</evidence>
<evidence type="ECO:0000256" key="5">
    <source>
        <dbReference type="ARBA" id="ARBA00022723"/>
    </source>
</evidence>
<dbReference type="AlphaFoldDB" id="A0A8S1F0E4"/>